<evidence type="ECO:0000313" key="2">
    <source>
        <dbReference type="EMBL" id="CAD9042605.1"/>
    </source>
</evidence>
<sequence>MSKAVVLAVATEVNESLVGWMRALNRCNLSYRILGLGEKWGGWSWRAAKYLEGLKSLAAGDIVIISDAYDVLAVQDSATLLATFNSFDADIVAGAEHCTGENVGRLDGWYDYHDLPEHPTLPHLNAGFVMGKAARLIDAYTYIATKEDDQIAMGEYFCLKPQRAAVDFDRKLVYNHQYVLEEAPHNAFFIHYPGFKFFPGVDRLYRTRLHDALTNEVNERVKQPVLGWQSEVSEPAIDNAMLPVGPKTASGSLNHMSNCQESVGRSTEDAVLNTKHSGLMLDSLLATTAQGRAPLLQPIRKTQAASTRACLIAPSAAQQSAAATQLPVTLPTAPKADRLETTMPHGVGHQMVKSLTNKSDPHTCMVLDVAARSPLSADA</sequence>
<proteinExistence type="predicted"/>
<evidence type="ECO:0000259" key="1">
    <source>
        <dbReference type="Pfam" id="PF25342"/>
    </source>
</evidence>
<accession>A0A6U8P4B8</accession>
<reference evidence="3" key="1">
    <citation type="submission" date="2021-01" db="EMBL/GenBank/DDBJ databases">
        <authorList>
            <person name="Corre E."/>
            <person name="Pelletier E."/>
            <person name="Niang G."/>
            <person name="Scheremetjew M."/>
            <person name="Finn R."/>
            <person name="Kale V."/>
            <person name="Holt S."/>
            <person name="Cochrane G."/>
            <person name="Meng A."/>
            <person name="Brown T."/>
            <person name="Cohen L."/>
        </authorList>
    </citation>
    <scope>NUCLEOTIDE SEQUENCE</scope>
    <source>
        <strain evidence="3">NIES-381</strain>
    </source>
</reference>
<protein>
    <recommendedName>
        <fullName evidence="1">PLOD1-3-like GT domain-containing protein</fullName>
    </recommendedName>
</protein>
<dbReference type="AlphaFoldDB" id="A0A6U8P4B8"/>
<dbReference type="EMBL" id="HBGA01147085">
    <property type="protein sequence ID" value="CAD9042606.1"/>
    <property type="molecule type" value="Transcribed_RNA"/>
</dbReference>
<evidence type="ECO:0000313" key="3">
    <source>
        <dbReference type="EMBL" id="CAD9042606.1"/>
    </source>
</evidence>
<dbReference type="EMBL" id="HBGA01147084">
    <property type="protein sequence ID" value="CAD9042605.1"/>
    <property type="molecule type" value="Transcribed_RNA"/>
</dbReference>
<organism evidence="3">
    <name type="scientific">Eutreptiella gymnastica</name>
    <dbReference type="NCBI Taxonomy" id="73025"/>
    <lineage>
        <taxon>Eukaryota</taxon>
        <taxon>Discoba</taxon>
        <taxon>Euglenozoa</taxon>
        <taxon>Euglenida</taxon>
        <taxon>Spirocuta</taxon>
        <taxon>Euglenophyceae</taxon>
        <taxon>Eutreptiales</taxon>
        <taxon>Eutreptiaceae</taxon>
        <taxon>Eutreptiella</taxon>
    </lineage>
</organism>
<feature type="domain" description="PLOD1-3-like GT" evidence="1">
    <location>
        <begin position="3"/>
        <end position="166"/>
    </location>
</feature>
<dbReference type="CDD" id="cd22997">
    <property type="entry name" value="GT_LH"/>
    <property type="match status" value="1"/>
</dbReference>
<dbReference type="InterPro" id="IPR057589">
    <property type="entry name" value="GT_PLOD"/>
</dbReference>
<name>A0A6U8P4B8_9EUGL</name>
<dbReference type="Pfam" id="PF25342">
    <property type="entry name" value="GT_PLOD"/>
    <property type="match status" value="1"/>
</dbReference>
<gene>
    <name evidence="2" type="ORF">EGYM00392_LOCUS53782</name>
    <name evidence="3" type="ORF">EGYM00392_LOCUS53783</name>
</gene>